<name>A0A371CNY6_9APHY</name>
<organism evidence="1 2">
    <name type="scientific">Lentinus brumalis</name>
    <dbReference type="NCBI Taxonomy" id="2498619"/>
    <lineage>
        <taxon>Eukaryota</taxon>
        <taxon>Fungi</taxon>
        <taxon>Dikarya</taxon>
        <taxon>Basidiomycota</taxon>
        <taxon>Agaricomycotina</taxon>
        <taxon>Agaricomycetes</taxon>
        <taxon>Polyporales</taxon>
        <taxon>Polyporaceae</taxon>
        <taxon>Lentinus</taxon>
    </lineage>
</organism>
<proteinExistence type="predicted"/>
<sequence length="117" mass="13428">MAPFSHVYHASRRRVLTAHPPIYGHSRSHHPFTSISIRSRILSPGIVGYTHPSTRRSNPLRFPHHHHDDRIHQFFSHPTNDIHTHTHTLLAFLYIAFASAFPSSHNHELSFAVYTAA</sequence>
<dbReference type="EMBL" id="KZ857496">
    <property type="protein sequence ID" value="RDX41991.1"/>
    <property type="molecule type" value="Genomic_DNA"/>
</dbReference>
<accession>A0A371CNY6</accession>
<evidence type="ECO:0000313" key="1">
    <source>
        <dbReference type="EMBL" id="RDX41991.1"/>
    </source>
</evidence>
<keyword evidence="2" id="KW-1185">Reference proteome</keyword>
<dbReference type="AlphaFoldDB" id="A0A371CNY6"/>
<protein>
    <submittedName>
        <fullName evidence="1">Uncharacterized protein</fullName>
    </submittedName>
</protein>
<dbReference type="Proteomes" id="UP000256964">
    <property type="component" value="Unassembled WGS sequence"/>
</dbReference>
<reference evidence="1 2" key="1">
    <citation type="journal article" date="2018" name="Biotechnol. Biofuels">
        <title>Integrative visual omics of the white-rot fungus Polyporus brumalis exposes the biotechnological potential of its oxidative enzymes for delignifying raw plant biomass.</title>
        <authorList>
            <person name="Miyauchi S."/>
            <person name="Rancon A."/>
            <person name="Drula E."/>
            <person name="Hage H."/>
            <person name="Chaduli D."/>
            <person name="Favel A."/>
            <person name="Grisel S."/>
            <person name="Henrissat B."/>
            <person name="Herpoel-Gimbert I."/>
            <person name="Ruiz-Duenas F.J."/>
            <person name="Chevret D."/>
            <person name="Hainaut M."/>
            <person name="Lin J."/>
            <person name="Wang M."/>
            <person name="Pangilinan J."/>
            <person name="Lipzen A."/>
            <person name="Lesage-Meessen L."/>
            <person name="Navarro D."/>
            <person name="Riley R."/>
            <person name="Grigoriev I.V."/>
            <person name="Zhou S."/>
            <person name="Raouche S."/>
            <person name="Rosso M.N."/>
        </authorList>
    </citation>
    <scope>NUCLEOTIDE SEQUENCE [LARGE SCALE GENOMIC DNA]</scope>
    <source>
        <strain evidence="1 2">BRFM 1820</strain>
    </source>
</reference>
<gene>
    <name evidence="1" type="ORF">OH76DRAFT_151603</name>
</gene>
<evidence type="ECO:0000313" key="2">
    <source>
        <dbReference type="Proteomes" id="UP000256964"/>
    </source>
</evidence>